<dbReference type="GO" id="GO:0051082">
    <property type="term" value="F:unfolded protein binding"/>
    <property type="evidence" value="ECO:0007669"/>
    <property type="project" value="EnsemblFungi"/>
</dbReference>
<dbReference type="GO" id="GO:0042393">
    <property type="term" value="F:histone binding"/>
    <property type="evidence" value="ECO:0007669"/>
    <property type="project" value="EnsemblFungi"/>
</dbReference>
<dbReference type="GO" id="GO:0042274">
    <property type="term" value="P:ribosomal small subunit biogenesis"/>
    <property type="evidence" value="ECO:0007669"/>
    <property type="project" value="EnsemblFungi"/>
</dbReference>
<sequence length="335" mass="38768">MATPAQILAQNPALFQSLIGRDSGYVQSLPGEVKRRINALKNLQKSHAELEGKFREEVLALEKKYQVLYRPLYDQRRDFIVGDAEPTEEQATFRDPDEEEGANEPTPQVQRTGNEAPVRGIPEFWLTALKNMPQINEMITERDEAALKHLTDIRVSFLDDNPGFKLEFEFEENDFFTDRVLTKIYFLQNDPDSPYDDLLYDHAEGCTIHWKEGMDLSVKIETKKQRHKATNKVRIVKKTVPAETFFTFFTPPKAPEAKENAENEEDEDENEDEDLDAKLEEDYEIGEMLKEKIIPHAIDWFTGKALEYDEDIYDDDDDDEDEDGDDDDGDDDDDE</sequence>
<proteinExistence type="inferred from homology"/>
<dbReference type="InterPro" id="IPR037231">
    <property type="entry name" value="NAP-like_sf"/>
</dbReference>
<dbReference type="GO" id="GO:0000511">
    <property type="term" value="F:H2A-H2B histone complex chaperone activity"/>
    <property type="evidence" value="ECO:0007669"/>
    <property type="project" value="EnsemblFungi"/>
</dbReference>
<dbReference type="GO" id="GO:0030332">
    <property type="term" value="F:cyclin binding"/>
    <property type="evidence" value="ECO:0007669"/>
    <property type="project" value="EnsemblFungi"/>
</dbReference>
<dbReference type="GO" id="GO:0006337">
    <property type="term" value="P:nucleosome disassembly"/>
    <property type="evidence" value="ECO:0007669"/>
    <property type="project" value="EnsemblFungi"/>
</dbReference>
<feature type="region of interest" description="Disordered" evidence="3">
    <location>
        <begin position="250"/>
        <end position="280"/>
    </location>
</feature>
<dbReference type="GO" id="GO:1990317">
    <property type="term" value="C:Gin4 complex"/>
    <property type="evidence" value="ECO:0007669"/>
    <property type="project" value="EnsemblFungi"/>
</dbReference>
<feature type="region of interest" description="Disordered" evidence="3">
    <location>
        <begin position="309"/>
        <end position="335"/>
    </location>
</feature>
<reference evidence="4 5" key="1">
    <citation type="journal article" date="2015" name="Genome Biol. Evol.">
        <title>Phylogenomic analyses indicate that early fungi evolved digesting cell walls of algal ancestors of land plants.</title>
        <authorList>
            <person name="Chang Y."/>
            <person name="Wang S."/>
            <person name="Sekimoto S."/>
            <person name="Aerts A.L."/>
            <person name="Choi C."/>
            <person name="Clum A."/>
            <person name="LaButti K.M."/>
            <person name="Lindquist E.A."/>
            <person name="Yee Ngan C."/>
            <person name="Ohm R.A."/>
            <person name="Salamov A.A."/>
            <person name="Grigoriev I.V."/>
            <person name="Spatafora J.W."/>
            <person name="Berbee M.L."/>
        </authorList>
    </citation>
    <scope>NUCLEOTIDE SEQUENCE [LARGE SCALE GENOMIC DNA]</scope>
    <source>
        <strain evidence="4 5">JEL478</strain>
    </source>
</reference>
<evidence type="ECO:0000256" key="3">
    <source>
        <dbReference type="SAM" id="MobiDB-lite"/>
    </source>
</evidence>
<dbReference type="Pfam" id="PF00956">
    <property type="entry name" value="NAP"/>
    <property type="match status" value="1"/>
</dbReference>
<protein>
    <submittedName>
        <fullName evidence="4">Nucleosome assembly protein</fullName>
    </submittedName>
</protein>
<comment type="similarity">
    <text evidence="1 2">Belongs to the nucleosome assembly protein (NAP) family.</text>
</comment>
<dbReference type="Gene3D" id="3.30.1120.90">
    <property type="entry name" value="Nucleosome assembly protein"/>
    <property type="match status" value="1"/>
</dbReference>
<dbReference type="GO" id="GO:0007117">
    <property type="term" value="P:budding cell bud growth"/>
    <property type="evidence" value="ECO:0007669"/>
    <property type="project" value="EnsemblFungi"/>
</dbReference>
<dbReference type="GO" id="GO:0032968">
    <property type="term" value="P:positive regulation of transcription elongation by RNA polymerase II"/>
    <property type="evidence" value="ECO:0007669"/>
    <property type="project" value="EnsemblFungi"/>
</dbReference>
<dbReference type="SUPFAM" id="SSF143113">
    <property type="entry name" value="NAP-like"/>
    <property type="match status" value="1"/>
</dbReference>
<dbReference type="OMA" id="AAECKQN"/>
<dbReference type="GO" id="GO:0006334">
    <property type="term" value="P:nucleosome assembly"/>
    <property type="evidence" value="ECO:0007669"/>
    <property type="project" value="EnsemblFungi"/>
</dbReference>
<evidence type="ECO:0000313" key="4">
    <source>
        <dbReference type="EMBL" id="KXS19205.1"/>
    </source>
</evidence>
<dbReference type="GO" id="GO:0008047">
    <property type="term" value="F:enzyme activator activity"/>
    <property type="evidence" value="ECO:0007669"/>
    <property type="project" value="EnsemblFungi"/>
</dbReference>
<gene>
    <name evidence="4" type="ORF">M427DRAFT_53167</name>
</gene>
<dbReference type="GO" id="GO:0032174">
    <property type="term" value="C:cellular bud neck septin collar"/>
    <property type="evidence" value="ECO:0007669"/>
    <property type="project" value="EnsemblFungi"/>
</dbReference>
<dbReference type="GO" id="GO:0098841">
    <property type="term" value="P:protein localization to cell division site after cytokinesis"/>
    <property type="evidence" value="ECO:0007669"/>
    <property type="project" value="EnsemblFungi"/>
</dbReference>
<dbReference type="FunFam" id="1.20.5.1500:FF:000001">
    <property type="entry name" value="Nucleosome assembly protein 1-like 1"/>
    <property type="match status" value="1"/>
</dbReference>
<dbReference type="InterPro" id="IPR002164">
    <property type="entry name" value="NAP_family"/>
</dbReference>
<dbReference type="GO" id="GO:0005634">
    <property type="term" value="C:nucleus"/>
    <property type="evidence" value="ECO:0007669"/>
    <property type="project" value="InterPro"/>
</dbReference>
<dbReference type="GO" id="GO:0006607">
    <property type="term" value="P:NLS-bearing protein import into nucleus"/>
    <property type="evidence" value="ECO:0007669"/>
    <property type="project" value="EnsemblFungi"/>
</dbReference>
<dbReference type="AlphaFoldDB" id="A0A139ARV1"/>
<dbReference type="STRING" id="1344416.A0A139ARV1"/>
<dbReference type="PANTHER" id="PTHR11875">
    <property type="entry name" value="TESTIS-SPECIFIC Y-ENCODED PROTEIN"/>
    <property type="match status" value="1"/>
</dbReference>
<name>A0A139ARV1_GONPJ</name>
<dbReference type="GO" id="GO:0042802">
    <property type="term" value="F:identical protein binding"/>
    <property type="evidence" value="ECO:0007669"/>
    <property type="project" value="EnsemblFungi"/>
</dbReference>
<organism evidence="4 5">
    <name type="scientific">Gonapodya prolifera (strain JEL478)</name>
    <name type="common">Monoblepharis prolifera</name>
    <dbReference type="NCBI Taxonomy" id="1344416"/>
    <lineage>
        <taxon>Eukaryota</taxon>
        <taxon>Fungi</taxon>
        <taxon>Fungi incertae sedis</taxon>
        <taxon>Chytridiomycota</taxon>
        <taxon>Chytridiomycota incertae sedis</taxon>
        <taxon>Monoblepharidomycetes</taxon>
        <taxon>Monoblepharidales</taxon>
        <taxon>Gonapodyaceae</taxon>
        <taxon>Gonapodya</taxon>
    </lineage>
</organism>
<keyword evidence="5" id="KW-1185">Reference proteome</keyword>
<evidence type="ECO:0000256" key="2">
    <source>
        <dbReference type="RuleBase" id="RU003876"/>
    </source>
</evidence>
<evidence type="ECO:0000313" key="5">
    <source>
        <dbReference type="Proteomes" id="UP000070544"/>
    </source>
</evidence>
<dbReference type="OrthoDB" id="27325at2759"/>
<feature type="compositionally biased region" description="Acidic residues" evidence="3">
    <location>
        <begin position="262"/>
        <end position="280"/>
    </location>
</feature>
<dbReference type="GO" id="GO:0031116">
    <property type="term" value="P:positive regulation of microtubule polymerization"/>
    <property type="evidence" value="ECO:0007669"/>
    <property type="project" value="EnsemblFungi"/>
</dbReference>
<dbReference type="Gene3D" id="1.20.5.1500">
    <property type="match status" value="1"/>
</dbReference>
<accession>A0A139ARV1</accession>
<dbReference type="Proteomes" id="UP000070544">
    <property type="component" value="Unassembled WGS sequence"/>
</dbReference>
<feature type="region of interest" description="Disordered" evidence="3">
    <location>
        <begin position="84"/>
        <end position="115"/>
    </location>
</feature>
<dbReference type="EMBL" id="KQ965739">
    <property type="protein sequence ID" value="KXS19205.1"/>
    <property type="molecule type" value="Genomic_DNA"/>
</dbReference>
<evidence type="ECO:0000256" key="1">
    <source>
        <dbReference type="ARBA" id="ARBA00009947"/>
    </source>
</evidence>
<dbReference type="FunFam" id="3.30.1120.90:FF:000003">
    <property type="entry name" value="Nucleosome assembly protein"/>
    <property type="match status" value="1"/>
</dbReference>